<evidence type="ECO:0000256" key="2">
    <source>
        <dbReference type="ARBA" id="ARBA00023015"/>
    </source>
</evidence>
<keyword evidence="3" id="KW-0238">DNA-binding</keyword>
<keyword evidence="2" id="KW-0805">Transcription regulation</keyword>
<dbReference type="PANTHER" id="PTHR30118">
    <property type="entry name" value="HTH-TYPE TRANSCRIPTIONAL REGULATOR LEUO-RELATED"/>
    <property type="match status" value="1"/>
</dbReference>
<dbReference type="PRINTS" id="PR00039">
    <property type="entry name" value="HTHLYSR"/>
</dbReference>
<keyword evidence="4" id="KW-0804">Transcription</keyword>
<dbReference type="SUPFAM" id="SSF53850">
    <property type="entry name" value="Periplasmic binding protein-like II"/>
    <property type="match status" value="1"/>
</dbReference>
<evidence type="ECO:0000256" key="1">
    <source>
        <dbReference type="ARBA" id="ARBA00009437"/>
    </source>
</evidence>
<dbReference type="EMBL" id="JAUTWS010000003">
    <property type="protein sequence ID" value="MDO9707526.1"/>
    <property type="molecule type" value="Genomic_DNA"/>
</dbReference>
<reference evidence="6 7" key="1">
    <citation type="submission" date="2023-08" db="EMBL/GenBank/DDBJ databases">
        <title>The draft genome sequence of Paracraurococcus sp. LOR1-02.</title>
        <authorList>
            <person name="Kingkaew E."/>
            <person name="Tanasupawat S."/>
        </authorList>
    </citation>
    <scope>NUCLEOTIDE SEQUENCE [LARGE SCALE GENOMIC DNA]</scope>
    <source>
        <strain evidence="6 7">LOR1-02</strain>
    </source>
</reference>
<dbReference type="Gene3D" id="1.10.10.10">
    <property type="entry name" value="Winged helix-like DNA-binding domain superfamily/Winged helix DNA-binding domain"/>
    <property type="match status" value="1"/>
</dbReference>
<dbReference type="InterPro" id="IPR036388">
    <property type="entry name" value="WH-like_DNA-bd_sf"/>
</dbReference>
<dbReference type="InterPro" id="IPR036390">
    <property type="entry name" value="WH_DNA-bd_sf"/>
</dbReference>
<dbReference type="InterPro" id="IPR005119">
    <property type="entry name" value="LysR_subst-bd"/>
</dbReference>
<feature type="domain" description="HTH lysR-type" evidence="5">
    <location>
        <begin position="7"/>
        <end position="64"/>
    </location>
</feature>
<organism evidence="6 7">
    <name type="scientific">Paracraurococcus lichenis</name>
    <dbReference type="NCBI Taxonomy" id="3064888"/>
    <lineage>
        <taxon>Bacteria</taxon>
        <taxon>Pseudomonadati</taxon>
        <taxon>Pseudomonadota</taxon>
        <taxon>Alphaproteobacteria</taxon>
        <taxon>Acetobacterales</taxon>
        <taxon>Roseomonadaceae</taxon>
        <taxon>Paracraurococcus</taxon>
    </lineage>
</organism>
<gene>
    <name evidence="6" type="ORF">Q7A36_04150</name>
</gene>
<evidence type="ECO:0000313" key="7">
    <source>
        <dbReference type="Proteomes" id="UP001243009"/>
    </source>
</evidence>
<dbReference type="PROSITE" id="PS50931">
    <property type="entry name" value="HTH_LYSR"/>
    <property type="match status" value="1"/>
</dbReference>
<dbReference type="Proteomes" id="UP001243009">
    <property type="component" value="Unassembled WGS sequence"/>
</dbReference>
<comment type="caution">
    <text evidence="6">The sequence shown here is derived from an EMBL/GenBank/DDBJ whole genome shotgun (WGS) entry which is preliminary data.</text>
</comment>
<evidence type="ECO:0000259" key="5">
    <source>
        <dbReference type="PROSITE" id="PS50931"/>
    </source>
</evidence>
<evidence type="ECO:0000256" key="3">
    <source>
        <dbReference type="ARBA" id="ARBA00023125"/>
    </source>
</evidence>
<evidence type="ECO:0000313" key="6">
    <source>
        <dbReference type="EMBL" id="MDO9707526.1"/>
    </source>
</evidence>
<protein>
    <submittedName>
        <fullName evidence="6">LysR family transcriptional regulator</fullName>
    </submittedName>
</protein>
<dbReference type="Pfam" id="PF00126">
    <property type="entry name" value="HTH_1"/>
    <property type="match status" value="1"/>
</dbReference>
<name>A0ABT9DUF0_9PROT</name>
<sequence>MDNLRRLDLNLLVALDALLAEAHVSRAARRLGLSQPATSAALERLRHLFRDPLLERTRGGMRPTPRAEALRAPLRAALDAVAGVLGAAEPDLAGMRRPVRLLLADAPALEAATLLVARLAATAPGVTPVLLPWRGAPDALARLAAGEADLVASVLPPLGPEFRSRPLFEESYCIAMRLHHPAVAGFDLDRWLAHPHVVVSGRGEAATPLDAQLAALGRSRRVGAVVPSFLMVPPLLLRSDLIALLPGRCIPPDLAGELATFAPPVPVDGFRLGLAWHVRRESDALVRHVAALLAGVLGGDPMAGAQA</sequence>
<dbReference type="InterPro" id="IPR000847">
    <property type="entry name" value="LysR_HTH_N"/>
</dbReference>
<evidence type="ECO:0000256" key="4">
    <source>
        <dbReference type="ARBA" id="ARBA00023163"/>
    </source>
</evidence>
<dbReference type="SUPFAM" id="SSF46785">
    <property type="entry name" value="Winged helix' DNA-binding domain"/>
    <property type="match status" value="1"/>
</dbReference>
<accession>A0ABT9DUF0</accession>
<dbReference type="InterPro" id="IPR050389">
    <property type="entry name" value="LysR-type_TF"/>
</dbReference>
<proteinExistence type="inferred from homology"/>
<dbReference type="PANTHER" id="PTHR30118:SF6">
    <property type="entry name" value="HTH-TYPE TRANSCRIPTIONAL REGULATOR LEUO"/>
    <property type="match status" value="1"/>
</dbReference>
<dbReference type="Pfam" id="PF03466">
    <property type="entry name" value="LysR_substrate"/>
    <property type="match status" value="1"/>
</dbReference>
<comment type="similarity">
    <text evidence="1">Belongs to the LysR transcriptional regulatory family.</text>
</comment>
<dbReference type="Gene3D" id="3.40.190.10">
    <property type="entry name" value="Periplasmic binding protein-like II"/>
    <property type="match status" value="2"/>
</dbReference>
<dbReference type="InterPro" id="IPR037402">
    <property type="entry name" value="YidZ_PBP2"/>
</dbReference>
<dbReference type="CDD" id="cd08417">
    <property type="entry name" value="PBP2_Nitroaromatics_like"/>
    <property type="match status" value="1"/>
</dbReference>
<dbReference type="RefSeq" id="WP_305102397.1">
    <property type="nucleotide sequence ID" value="NZ_JAUTWS010000003.1"/>
</dbReference>
<keyword evidence="7" id="KW-1185">Reference proteome</keyword>